<dbReference type="Pfam" id="PF13385">
    <property type="entry name" value="Laminin_G_3"/>
    <property type="match status" value="1"/>
</dbReference>
<dbReference type="GO" id="GO:0004222">
    <property type="term" value="F:metalloendopeptidase activity"/>
    <property type="evidence" value="ECO:0007669"/>
    <property type="project" value="TreeGrafter"/>
</dbReference>
<keyword evidence="4" id="KW-1185">Reference proteome</keyword>
<dbReference type="AlphaFoldDB" id="E1IB56"/>
<dbReference type="SUPFAM" id="SSF49899">
    <property type="entry name" value="Concanavalin A-like lectins/glucanases"/>
    <property type="match status" value="1"/>
</dbReference>
<protein>
    <submittedName>
        <fullName evidence="3">Peptidase M23B</fullName>
    </submittedName>
</protein>
<dbReference type="InterPro" id="IPR013783">
    <property type="entry name" value="Ig-like_fold"/>
</dbReference>
<dbReference type="SUPFAM" id="SSF51261">
    <property type="entry name" value="Duplicated hybrid motif"/>
    <property type="match status" value="1"/>
</dbReference>
<dbReference type="InterPro" id="IPR013320">
    <property type="entry name" value="ConA-like_dom_sf"/>
</dbReference>
<dbReference type="Gene3D" id="2.70.70.10">
    <property type="entry name" value="Glucose Permease (Domain IIA)"/>
    <property type="match status" value="1"/>
</dbReference>
<dbReference type="PANTHER" id="PTHR21666:SF270">
    <property type="entry name" value="MUREIN HYDROLASE ACTIVATOR ENVC"/>
    <property type="match status" value="1"/>
</dbReference>
<evidence type="ECO:0000313" key="4">
    <source>
        <dbReference type="Proteomes" id="UP000054010"/>
    </source>
</evidence>
<feature type="domain" description="M23ase beta-sheet core" evidence="2">
    <location>
        <begin position="76"/>
        <end position="179"/>
    </location>
</feature>
<proteinExistence type="predicted"/>
<dbReference type="EMBL" id="ADVR01000010">
    <property type="protein sequence ID" value="EFO81541.1"/>
    <property type="molecule type" value="Genomic_DNA"/>
</dbReference>
<dbReference type="Pfam" id="PF01551">
    <property type="entry name" value="Peptidase_M23"/>
    <property type="match status" value="1"/>
</dbReference>
<evidence type="ECO:0000313" key="3">
    <source>
        <dbReference type="EMBL" id="EFO81541.1"/>
    </source>
</evidence>
<sequence>MWNRLVPLLLIIALCLPSQPVHAQSGGGFLGLPWPAGTRVIHLAYFDHVYPSVDSGDDGNSFVVTYLNHGNVQYNSHDGHDYVFPDQMVGTPILAAASGVAYARTERGNGVVIQHPNGYETIYWHLDAFGPQFAGLIDSGVGVPVQAGEVIGSSGSSGFVRGTPHLHFEVRLYGKQVDPYGWFGPGPDPCAEYDGCLASTWLWRDELRGSYDFTPPDAVAIPQPDTSPPLALLTLNPPADLLLAADFDGHPLQSVGAGFPASIGDLRYQTGQHGEALVINSAELTYPSNQNLNPAVGTLSVWVEVPNSYPANRIERHYLIAASANPSAAPVYTDTLALRRDMLGPGDSPRWIFWTVGAEAASSHELAVPDTLAPGWHHFAISWEARNGSKRLAIDGVEVAQATGVVLPNDVGPVIQVGRFSYGGAGAGVSMDGLRIYQRALSSSEIAALAAGEEANLSAAWTNRPRIRLDTNAIDAEGGVVAVEIGVDGTFAAPQPYYDAYAVRLPDEEGPHTVEVRYTDRAGNTRSISQTIVLDLPPLLHMNLEPTGPLGATITLQAEDAGTGGLMMQVTQQQNFRDVPWQPLRERFFWAWNPELPQQVQVRLRDRAGNISVPEVAFPVQQRIYLPLVVKW</sequence>
<gene>
    <name evidence="3" type="ORF">OSCT_0557</name>
</gene>
<dbReference type="InterPro" id="IPR016047">
    <property type="entry name" value="M23ase_b-sheet_dom"/>
</dbReference>
<dbReference type="OrthoDB" id="9795421at2"/>
<feature type="chain" id="PRO_5003146774" evidence="1">
    <location>
        <begin position="24"/>
        <end position="632"/>
    </location>
</feature>
<dbReference type="CDD" id="cd12797">
    <property type="entry name" value="M23_peptidase"/>
    <property type="match status" value="1"/>
</dbReference>
<feature type="signal peptide" evidence="1">
    <location>
        <begin position="1"/>
        <end position="23"/>
    </location>
</feature>
<reference evidence="3 4" key="1">
    <citation type="journal article" date="2011" name="J. Bacteriol.">
        <title>Draft genome sequence of the anoxygenic filamentous phototrophic bacterium Oscillochloris trichoides subsp. DG-6.</title>
        <authorList>
            <person name="Kuznetsov B.B."/>
            <person name="Ivanovsky R.N."/>
            <person name="Keppen O.I."/>
            <person name="Sukhacheva M.V."/>
            <person name="Bumazhkin B.K."/>
            <person name="Patutina E.O."/>
            <person name="Beletsky A.V."/>
            <person name="Mardanov A.V."/>
            <person name="Baslerov R.V."/>
            <person name="Panteleeva A.N."/>
            <person name="Kolganova T.V."/>
            <person name="Ravin N.V."/>
            <person name="Skryabin K.G."/>
        </authorList>
    </citation>
    <scope>NUCLEOTIDE SEQUENCE [LARGE SCALE GENOMIC DNA]</scope>
    <source>
        <strain evidence="3 4">DG-6</strain>
    </source>
</reference>
<name>E1IB56_9CHLR</name>
<keyword evidence="1" id="KW-0732">Signal</keyword>
<dbReference type="InterPro" id="IPR050570">
    <property type="entry name" value="Cell_wall_metabolism_enzyme"/>
</dbReference>
<evidence type="ECO:0000256" key="1">
    <source>
        <dbReference type="SAM" id="SignalP"/>
    </source>
</evidence>
<organism evidence="3 4">
    <name type="scientific">Oscillochloris trichoides DG-6</name>
    <dbReference type="NCBI Taxonomy" id="765420"/>
    <lineage>
        <taxon>Bacteria</taxon>
        <taxon>Bacillati</taxon>
        <taxon>Chloroflexota</taxon>
        <taxon>Chloroflexia</taxon>
        <taxon>Chloroflexales</taxon>
        <taxon>Chloroflexineae</taxon>
        <taxon>Oscillochloridaceae</taxon>
        <taxon>Oscillochloris</taxon>
    </lineage>
</organism>
<accession>E1IB56</accession>
<dbReference type="HOGENOM" id="CLU_019557_0_0_0"/>
<dbReference type="Gene3D" id="2.60.120.200">
    <property type="match status" value="1"/>
</dbReference>
<dbReference type="eggNOG" id="COG0739">
    <property type="taxonomic scope" value="Bacteria"/>
</dbReference>
<dbReference type="Gene3D" id="2.60.40.10">
    <property type="entry name" value="Immunoglobulins"/>
    <property type="match status" value="1"/>
</dbReference>
<comment type="caution">
    <text evidence="3">The sequence shown here is derived from an EMBL/GenBank/DDBJ whole genome shotgun (WGS) entry which is preliminary data.</text>
</comment>
<dbReference type="Proteomes" id="UP000054010">
    <property type="component" value="Unassembled WGS sequence"/>
</dbReference>
<dbReference type="PANTHER" id="PTHR21666">
    <property type="entry name" value="PEPTIDASE-RELATED"/>
    <property type="match status" value="1"/>
</dbReference>
<dbReference type="InterPro" id="IPR011055">
    <property type="entry name" value="Dup_hybrid_motif"/>
</dbReference>
<evidence type="ECO:0000259" key="2">
    <source>
        <dbReference type="Pfam" id="PF01551"/>
    </source>
</evidence>
<dbReference type="STRING" id="765420.OSCT_0557"/>